<dbReference type="EMBL" id="NVNL01000209">
    <property type="protein sequence ID" value="PEA85620.1"/>
    <property type="molecule type" value="Genomic_DNA"/>
</dbReference>
<comment type="caution">
    <text evidence="3">The sequence shown here is derived from an EMBL/GenBank/DDBJ whole genome shotgun (WGS) entry which is preliminary data.</text>
</comment>
<dbReference type="AlphaFoldDB" id="A0A9X6TGE4"/>
<evidence type="ECO:0000313" key="4">
    <source>
        <dbReference type="Proteomes" id="UP000220702"/>
    </source>
</evidence>
<gene>
    <name evidence="3" type="ORF">CON71_34765</name>
</gene>
<dbReference type="PANTHER" id="PTHR46889:SF4">
    <property type="entry name" value="TRANSPOSASE INSO FOR INSERTION SEQUENCE ELEMENT IS911B-RELATED"/>
    <property type="match status" value="1"/>
</dbReference>
<dbReference type="SUPFAM" id="SSF53098">
    <property type="entry name" value="Ribonuclease H-like"/>
    <property type="match status" value="1"/>
</dbReference>
<organism evidence="3 4">
    <name type="scientific">Bacillus thuringiensis</name>
    <dbReference type="NCBI Taxonomy" id="1428"/>
    <lineage>
        <taxon>Bacteria</taxon>
        <taxon>Bacillati</taxon>
        <taxon>Bacillota</taxon>
        <taxon>Bacilli</taxon>
        <taxon>Bacillales</taxon>
        <taxon>Bacillaceae</taxon>
        <taxon>Bacillus</taxon>
        <taxon>Bacillus cereus group</taxon>
    </lineage>
</organism>
<protein>
    <recommendedName>
        <fullName evidence="2">Integrase catalytic domain-containing protein</fullName>
    </recommendedName>
</protein>
<comment type="function">
    <text evidence="1">Involved in the transposition of the insertion sequence.</text>
</comment>
<reference evidence="3 4" key="1">
    <citation type="submission" date="2017-09" db="EMBL/GenBank/DDBJ databases">
        <title>Large-scale bioinformatics analysis of Bacillus genomes uncovers conserved roles of natural products in bacterial physiology.</title>
        <authorList>
            <consortium name="Agbiome Team Llc"/>
            <person name="Bleich R.M."/>
            <person name="Grubbs K.J."/>
            <person name="Santa Maria K.C."/>
            <person name="Allen S.E."/>
            <person name="Farag S."/>
            <person name="Shank E.A."/>
            <person name="Bowers A."/>
        </authorList>
    </citation>
    <scope>NUCLEOTIDE SEQUENCE [LARGE SCALE GENOMIC DNA]</scope>
    <source>
        <strain evidence="3 4">AFS089089</strain>
    </source>
</reference>
<dbReference type="InterPro" id="IPR012337">
    <property type="entry name" value="RNaseH-like_sf"/>
</dbReference>
<dbReference type="InterPro" id="IPR001584">
    <property type="entry name" value="Integrase_cat-core"/>
</dbReference>
<evidence type="ECO:0000313" key="3">
    <source>
        <dbReference type="EMBL" id="PEA85620.1"/>
    </source>
</evidence>
<dbReference type="Pfam" id="PF13683">
    <property type="entry name" value="rve_3"/>
    <property type="match status" value="1"/>
</dbReference>
<dbReference type="GO" id="GO:0015074">
    <property type="term" value="P:DNA integration"/>
    <property type="evidence" value="ECO:0007669"/>
    <property type="project" value="InterPro"/>
</dbReference>
<dbReference type="InterPro" id="IPR050900">
    <property type="entry name" value="Transposase_IS3/IS150/IS904"/>
</dbReference>
<dbReference type="Proteomes" id="UP000220702">
    <property type="component" value="Unassembled WGS sequence"/>
</dbReference>
<accession>A0A9X6TGE4</accession>
<name>A0A9X6TGE4_BACTU</name>
<evidence type="ECO:0000256" key="1">
    <source>
        <dbReference type="ARBA" id="ARBA00002286"/>
    </source>
</evidence>
<sequence length="58" mass="7060">MGFRQSMSRRGNCLNNAPMESFCGHMKDELEYKDCQTFESLELNIKDYMEEYNYNRYQ</sequence>
<evidence type="ECO:0000259" key="2">
    <source>
        <dbReference type="Pfam" id="PF13683"/>
    </source>
</evidence>
<feature type="domain" description="Integrase catalytic" evidence="2">
    <location>
        <begin position="2"/>
        <end position="56"/>
    </location>
</feature>
<proteinExistence type="predicted"/>
<dbReference type="PANTHER" id="PTHR46889">
    <property type="entry name" value="TRANSPOSASE INSF FOR INSERTION SEQUENCE IS3B-RELATED"/>
    <property type="match status" value="1"/>
</dbReference>